<sequence>MLPKTILALAALALSPVDALWPVPVKSSLGDKTLWIDQTVAVTYNGKQLSYTAGYAPPSGRKFESQDIVQGGVARTFEAIFQKGLVPWMISEKGDDWEPATGGGNATRITKLAIEQTKEDDENSFKPLAGDVDESYSLSVGLTGEAKLQANSSIGVLRGLETFSQLFFQHSSGSSWYTQSAPVEIEDAPKYPHRGVLLDVARHWFEVDDIKRTIDGLAMNKMNVLHLHITDTQSWPLEVPALPRLHEVASYRKGMYYSTEEIASIYEYGVHRGVQVIMEIDMPGHVGIEEAYPGLTVAYKERPYQWYCAQPPCGSLKLNDTGVEDFLDTLLDDLLPRIAPYTAYFHTGGDEYKANNSLLDPALETADHEVLQPLLQRFLDHAHAKVREHGLVPFVWEEMVLEWNATLGEDVVIQSWLGNSAIKELAEAGHKVIDSSYEFYYLDCGRGQWLDLDNGAAFQEFYPFPDWCSPTKSWRLIYSRDPAEGVAPEAVKNVLGGELPVWTETIDPTSLDSIVWPRAGAAGEVWWSGRVDADGVNRTMYDARPRLSEQRERMLKRGVRGHPITQLWCDQNEVEDCAHVP</sequence>
<comment type="caution">
    <text evidence="1">The sequence shown here is derived from an EMBL/GenBank/DDBJ whole genome shotgun (WGS) entry which is preliminary data.</text>
</comment>
<accession>A0ACC0UTL4</accession>
<name>A0ACC0UTL4_9HYPO</name>
<evidence type="ECO:0000313" key="2">
    <source>
        <dbReference type="Proteomes" id="UP001163324"/>
    </source>
</evidence>
<organism evidence="1 2">
    <name type="scientific">Trichothecium roseum</name>
    <dbReference type="NCBI Taxonomy" id="47278"/>
    <lineage>
        <taxon>Eukaryota</taxon>
        <taxon>Fungi</taxon>
        <taxon>Dikarya</taxon>
        <taxon>Ascomycota</taxon>
        <taxon>Pezizomycotina</taxon>
        <taxon>Sordariomycetes</taxon>
        <taxon>Hypocreomycetidae</taxon>
        <taxon>Hypocreales</taxon>
        <taxon>Hypocreales incertae sedis</taxon>
        <taxon>Trichothecium</taxon>
    </lineage>
</organism>
<dbReference type="Proteomes" id="UP001163324">
    <property type="component" value="Chromosome 7"/>
</dbReference>
<gene>
    <name evidence="1" type="ORF">N3K66_007194</name>
</gene>
<evidence type="ECO:0000313" key="1">
    <source>
        <dbReference type="EMBL" id="KAI9897338.1"/>
    </source>
</evidence>
<dbReference type="EMBL" id="CM047946">
    <property type="protein sequence ID" value="KAI9897338.1"/>
    <property type="molecule type" value="Genomic_DNA"/>
</dbReference>
<proteinExistence type="predicted"/>
<reference evidence="1" key="1">
    <citation type="submission" date="2022-10" db="EMBL/GenBank/DDBJ databases">
        <title>Complete Genome of Trichothecium roseum strain YXFP-22015, a Plant Pathogen Isolated from Citrus.</title>
        <authorList>
            <person name="Wang Y."/>
            <person name="Zhu L."/>
        </authorList>
    </citation>
    <scope>NUCLEOTIDE SEQUENCE</scope>
    <source>
        <strain evidence="1">YXFP-22015</strain>
    </source>
</reference>
<keyword evidence="2" id="KW-1185">Reference proteome</keyword>
<protein>
    <submittedName>
        <fullName evidence="1">Uncharacterized protein</fullName>
    </submittedName>
</protein>